<dbReference type="EnsemblMetazoa" id="CapteT138895">
    <property type="protein sequence ID" value="CapteP138895"/>
    <property type="gene ID" value="CapteG138895"/>
</dbReference>
<name>R7TNW5_CAPTE</name>
<dbReference type="HOGENOM" id="CLU_082565_0_0_1"/>
<proteinExistence type="predicted"/>
<dbReference type="EMBL" id="AMQN01013163">
    <property type="status" value="NOT_ANNOTATED_CDS"/>
    <property type="molecule type" value="Genomic_DNA"/>
</dbReference>
<dbReference type="OrthoDB" id="413653at2759"/>
<organism evidence="1">
    <name type="scientific">Capitella teleta</name>
    <name type="common">Polychaete worm</name>
    <dbReference type="NCBI Taxonomy" id="283909"/>
    <lineage>
        <taxon>Eukaryota</taxon>
        <taxon>Metazoa</taxon>
        <taxon>Spiralia</taxon>
        <taxon>Lophotrochozoa</taxon>
        <taxon>Annelida</taxon>
        <taxon>Polychaeta</taxon>
        <taxon>Sedentaria</taxon>
        <taxon>Scolecida</taxon>
        <taxon>Capitellidae</taxon>
        <taxon>Capitella</taxon>
    </lineage>
</organism>
<evidence type="ECO:0000313" key="3">
    <source>
        <dbReference type="Proteomes" id="UP000014760"/>
    </source>
</evidence>
<evidence type="ECO:0000313" key="2">
    <source>
        <dbReference type="EnsemblMetazoa" id="CapteP138895"/>
    </source>
</evidence>
<dbReference type="EMBL" id="KB310005">
    <property type="protein sequence ID" value="ELT92750.1"/>
    <property type="molecule type" value="Genomic_DNA"/>
</dbReference>
<reference evidence="3" key="1">
    <citation type="submission" date="2012-12" db="EMBL/GenBank/DDBJ databases">
        <authorList>
            <person name="Hellsten U."/>
            <person name="Grimwood J."/>
            <person name="Chapman J.A."/>
            <person name="Shapiro H."/>
            <person name="Aerts A."/>
            <person name="Otillar R.P."/>
            <person name="Terry A.Y."/>
            <person name="Boore J.L."/>
            <person name="Simakov O."/>
            <person name="Marletaz F."/>
            <person name="Cho S.-J."/>
            <person name="Edsinger-Gonzales E."/>
            <person name="Havlak P."/>
            <person name="Kuo D.-H."/>
            <person name="Larsson T."/>
            <person name="Lv J."/>
            <person name="Arendt D."/>
            <person name="Savage R."/>
            <person name="Osoegawa K."/>
            <person name="de Jong P."/>
            <person name="Lindberg D.R."/>
            <person name="Seaver E.C."/>
            <person name="Weisblat D.A."/>
            <person name="Putnam N.H."/>
            <person name="Grigoriev I.V."/>
            <person name="Rokhsar D.S."/>
        </authorList>
    </citation>
    <scope>NUCLEOTIDE SEQUENCE</scope>
    <source>
        <strain evidence="3">I ESC-2004</strain>
    </source>
</reference>
<reference evidence="2" key="3">
    <citation type="submission" date="2015-06" db="UniProtKB">
        <authorList>
            <consortium name="EnsemblMetazoa"/>
        </authorList>
    </citation>
    <scope>IDENTIFICATION</scope>
</reference>
<protein>
    <recommendedName>
        <fullName evidence="4">DUF4291 domain-containing protein</fullName>
    </recommendedName>
</protein>
<dbReference type="InterPro" id="IPR025633">
    <property type="entry name" value="DUF4291"/>
</dbReference>
<sequence length="208" mass="23971">MKTLSTERYGNQRDTWPSEGRHILAQFDESSVVVYQAFNKCIADVAVLNQRFGGGGFSFERMSWVKTNFLWMMYRCGWASKKNQERVLAIRISREGFEEILSNAYSAYVQKQEGLQTSEIQVRLQWDPDHTPTYDKLPRRAIQLGLKGEILRKYATEWIEQIEDVTDFVVEQKQVLDAHGADNILVAKETVYPLQNPGTIEKLGLDCV</sequence>
<accession>R7TNW5</accession>
<evidence type="ECO:0000313" key="1">
    <source>
        <dbReference type="EMBL" id="ELT92750.1"/>
    </source>
</evidence>
<dbReference type="PANTHER" id="PTHR38567">
    <property type="entry name" value="DUF4291 DOMAIN-CONTAINING PROTEIN"/>
    <property type="match status" value="1"/>
</dbReference>
<reference evidence="1 3" key="2">
    <citation type="journal article" date="2013" name="Nature">
        <title>Insights into bilaterian evolution from three spiralian genomes.</title>
        <authorList>
            <person name="Simakov O."/>
            <person name="Marletaz F."/>
            <person name="Cho S.J."/>
            <person name="Edsinger-Gonzales E."/>
            <person name="Havlak P."/>
            <person name="Hellsten U."/>
            <person name="Kuo D.H."/>
            <person name="Larsson T."/>
            <person name="Lv J."/>
            <person name="Arendt D."/>
            <person name="Savage R."/>
            <person name="Osoegawa K."/>
            <person name="de Jong P."/>
            <person name="Grimwood J."/>
            <person name="Chapman J.A."/>
            <person name="Shapiro H."/>
            <person name="Aerts A."/>
            <person name="Otillar R.P."/>
            <person name="Terry A.Y."/>
            <person name="Boore J.L."/>
            <person name="Grigoriev I.V."/>
            <person name="Lindberg D.R."/>
            <person name="Seaver E.C."/>
            <person name="Weisblat D.A."/>
            <person name="Putnam N.H."/>
            <person name="Rokhsar D.S."/>
        </authorList>
    </citation>
    <scope>NUCLEOTIDE SEQUENCE</scope>
    <source>
        <strain evidence="1 3">I ESC-2004</strain>
    </source>
</reference>
<dbReference type="OMA" id="RDRMTWI"/>
<dbReference type="STRING" id="283909.R7TNW5"/>
<dbReference type="Pfam" id="PF14124">
    <property type="entry name" value="DUF4291"/>
    <property type="match status" value="1"/>
</dbReference>
<dbReference type="AlphaFoldDB" id="R7TNW5"/>
<dbReference type="PANTHER" id="PTHR38567:SF1">
    <property type="entry name" value="DUF4291 DOMAIN-CONTAINING PROTEIN"/>
    <property type="match status" value="1"/>
</dbReference>
<dbReference type="Proteomes" id="UP000014760">
    <property type="component" value="Unassembled WGS sequence"/>
</dbReference>
<keyword evidence="3" id="KW-1185">Reference proteome</keyword>
<evidence type="ECO:0008006" key="4">
    <source>
        <dbReference type="Google" id="ProtNLM"/>
    </source>
</evidence>
<gene>
    <name evidence="1" type="ORF">CAPTEDRAFT_138895</name>
</gene>